<dbReference type="PANTHER" id="PTHR11977">
    <property type="entry name" value="VILLIN"/>
    <property type="match status" value="1"/>
</dbReference>
<dbReference type="InterPro" id="IPR029006">
    <property type="entry name" value="ADF-H/Gelsolin-like_dom_sf"/>
</dbReference>
<dbReference type="InterPro" id="IPR007122">
    <property type="entry name" value="Villin/Gelsolin"/>
</dbReference>
<dbReference type="GO" id="GO:0051016">
    <property type="term" value="P:barbed-end actin filament capping"/>
    <property type="evidence" value="ECO:0007669"/>
    <property type="project" value="TreeGrafter"/>
</dbReference>
<dbReference type="SMART" id="SM00262">
    <property type="entry name" value="GEL"/>
    <property type="match status" value="2"/>
</dbReference>
<evidence type="ECO:0000313" key="5">
    <source>
        <dbReference type="Proteomes" id="UP000664203"/>
    </source>
</evidence>
<feature type="compositionally biased region" description="Polar residues" evidence="1">
    <location>
        <begin position="613"/>
        <end position="628"/>
    </location>
</feature>
<evidence type="ECO:0008006" key="6">
    <source>
        <dbReference type="Google" id="ProtNLM"/>
    </source>
</evidence>
<feature type="domain" description="DUF4045" evidence="2">
    <location>
        <begin position="10"/>
        <end position="766"/>
    </location>
</feature>
<feature type="compositionally biased region" description="Basic and acidic residues" evidence="1">
    <location>
        <begin position="1034"/>
        <end position="1047"/>
    </location>
</feature>
<feature type="region of interest" description="Disordered" evidence="1">
    <location>
        <begin position="1205"/>
        <end position="1224"/>
    </location>
</feature>
<dbReference type="Gene3D" id="3.40.20.10">
    <property type="entry name" value="Severin"/>
    <property type="match status" value="2"/>
</dbReference>
<dbReference type="GO" id="GO:0015629">
    <property type="term" value="C:actin cytoskeleton"/>
    <property type="evidence" value="ECO:0007669"/>
    <property type="project" value="TreeGrafter"/>
</dbReference>
<feature type="domain" description="DUF7904" evidence="3">
    <location>
        <begin position="1267"/>
        <end position="1366"/>
    </location>
</feature>
<feature type="compositionally biased region" description="Polar residues" evidence="1">
    <location>
        <begin position="1048"/>
        <end position="1061"/>
    </location>
</feature>
<dbReference type="GO" id="GO:0005546">
    <property type="term" value="F:phosphatidylinositol-4,5-bisphosphate binding"/>
    <property type="evidence" value="ECO:0007669"/>
    <property type="project" value="TreeGrafter"/>
</dbReference>
<proteinExistence type="predicted"/>
<feature type="compositionally biased region" description="Polar residues" evidence="1">
    <location>
        <begin position="437"/>
        <end position="449"/>
    </location>
</feature>
<dbReference type="EMBL" id="CAJPDR010000175">
    <property type="protein sequence ID" value="CAF9923746.1"/>
    <property type="molecule type" value="Genomic_DNA"/>
</dbReference>
<feature type="compositionally biased region" description="Basic and acidic residues" evidence="1">
    <location>
        <begin position="1124"/>
        <end position="1137"/>
    </location>
</feature>
<accession>A0A8H3FFQ9</accession>
<feature type="compositionally biased region" description="Pro residues" evidence="1">
    <location>
        <begin position="1169"/>
        <end position="1181"/>
    </location>
</feature>
<dbReference type="GO" id="GO:0005737">
    <property type="term" value="C:cytoplasm"/>
    <property type="evidence" value="ECO:0007669"/>
    <property type="project" value="TreeGrafter"/>
</dbReference>
<feature type="compositionally biased region" description="Basic residues" evidence="1">
    <location>
        <begin position="913"/>
        <end position="926"/>
    </location>
</feature>
<feature type="compositionally biased region" description="Polar residues" evidence="1">
    <location>
        <begin position="70"/>
        <end position="79"/>
    </location>
</feature>
<feature type="compositionally biased region" description="Polar residues" evidence="1">
    <location>
        <begin position="1205"/>
        <end position="1221"/>
    </location>
</feature>
<dbReference type="PANTHER" id="PTHR11977:SF133">
    <property type="entry name" value="DUF4045 DOMAIN-CONTAINING PROTEIN"/>
    <property type="match status" value="1"/>
</dbReference>
<feature type="compositionally biased region" description="Polar residues" evidence="1">
    <location>
        <begin position="938"/>
        <end position="952"/>
    </location>
</feature>
<comment type="caution">
    <text evidence="4">The sequence shown here is derived from an EMBL/GenBank/DDBJ whole genome shotgun (WGS) entry which is preliminary data.</text>
</comment>
<feature type="compositionally biased region" description="Low complexity" evidence="1">
    <location>
        <begin position="504"/>
        <end position="515"/>
    </location>
</feature>
<dbReference type="Proteomes" id="UP000664203">
    <property type="component" value="Unassembled WGS sequence"/>
</dbReference>
<feature type="compositionally biased region" description="Basic and acidic residues" evidence="1">
    <location>
        <begin position="108"/>
        <end position="129"/>
    </location>
</feature>
<feature type="compositionally biased region" description="Polar residues" evidence="1">
    <location>
        <begin position="201"/>
        <end position="211"/>
    </location>
</feature>
<feature type="compositionally biased region" description="Polar residues" evidence="1">
    <location>
        <begin position="875"/>
        <end position="894"/>
    </location>
</feature>
<gene>
    <name evidence="4" type="ORF">ALECFALPRED_002537</name>
</gene>
<evidence type="ECO:0000256" key="1">
    <source>
        <dbReference type="SAM" id="MobiDB-lite"/>
    </source>
</evidence>
<sequence length="1659" mass="178780">MPITTDTDGSEDVNDFLIRIRDLSRKRDTEDEERTKKLEEDIIQGRKERQARRAERARSISPTKEKDKSSNAGTPSSIRSGIDMSRQEDISNTPTFQLPPSSPSGPDETPRKENGASIKINDRGSDPLSRELPQPRAKPQAVSTPSQNAAMAPSRPGTLSWQQRPSSRGSTGSRSRPLSIVASENNLSKSPRAAADPAATNDDSMSRSQILHSLGSKDLTWFKQTQDRGFGSAAFRRNQDDLSDTASMVGCKPLPGISRESTAEPEDRTSSTPESARSASPSREGSIRGISGLGHRYSSSASLASAGGIQSPLPTMSSQRFDPPSNTSSSIGENSSVARTLAMSPSQGRLSPDHLDRPASPTKGLGGFVQSAMLKRSDSVNKRWSAQSGSGLNRGNSIASDRSGYEGTRYPMGGIIPLKESRPSNMSRENSTEETSRPGSSHSNDTLTQGHIEDERTSTSRPLASIKSHLFQNEVSEPASTDTKPPPPLEQDENEQMMSPPASPSKKWSPTKASWLENAIKKPDSPKVKSPAPHQPAWMAEINRAKQQRGVTDLSKGGSFKEIATGGLIRSHPPGAGSKPPGIGGFPSGFSAAVVVNPRIGSPDRASQRYESPETTNDNDSPRESSSPYIPPLKESPTKTDSFGNSPASEKFADSPSARKHSSQRVSHPQPPTAAKPKPDAPSKTDFKSALKPRQASGEANSKDEPEFKNVFGNLKRTQTQNYKAPDEFKDNILRGKAGLALTGGPKRTERKDEFKESILKKKERMLVPSASTRITSASSKFQQHKVPEAIAKRQGLTRSESLLSNVGPEWASELPKAEALAKLQHLRDKPKSVNPEKPPTAAATVEKDSALKGTPGGGFTSSLAGMLQKGLSPMANSGKPSIAQSSGDNQDLQSIVRPKDEEAAPVGPHLTHATKARARGPKRRLPTASKQDATKYTLLSQSEPQSKSSVAENRDLGSIHLMNSQTLPPSVYEPESRPLSNITNRNNNNRKTSLPSSPRKPSTSIAQSSIVRTSSPLSPGPGKELQNESPPVVKEKPIPSPKDTKTPRSFISASGPFTDTSLKRLASQEPLHVPSGLAKGQERCETEAQELERPTPSVKSAAVTWGQSPMQPSQPRSPVKLPTRKDKEAVQEEAGLRSRGPAISPVGLGIETTVHGSKPFLDRNLPSPATPSPKSPPLPGKKPASIANRVVSIRLPSSTSIALLSPATTQSTRRSPTHPSGASDLFADVFDEYPSSKTNISIDTQAVLSSRSSNDGPLKIKTLRKQIFEITENGKAVPVPSHQEHILFEDCLYLCTHVFGTLAGTRVTEVYLWCGDGVPLSSIEDAQLFAKKVAKDNNGKLIILKQGKETTNFYQALGGIVITRRGSGSRPESSSGTGATYVLCGRQHVGQIAFDEVDFSPRSLCIGFPYIVSARSGKLYLWKGSGSSADELGCARLIGMDLGLTGEIEEIDEGQEPDVFWQSFPGGKQDASTAEEAGARHWHLKPSCEKYTTRLYRIDVEASRPKSSSGFMQWGRRGSAPPETNGAITAQIREIIPFAQLDLMDDGVFVLDTFFEIFIILSIRSLAPAPQHKSTESAAFRTALVFAQEYSILAASAEDRPFVPVNSVVICSRSASPKVKEVEGVPEGMRRAFRKWDDGKGLGECRVLPMNAATEATR</sequence>
<dbReference type="Pfam" id="PF25480">
    <property type="entry name" value="DUF7904"/>
    <property type="match status" value="1"/>
</dbReference>
<dbReference type="GO" id="GO:0008154">
    <property type="term" value="P:actin polymerization or depolymerization"/>
    <property type="evidence" value="ECO:0007669"/>
    <property type="project" value="TreeGrafter"/>
</dbReference>
<feature type="compositionally biased region" description="Polar residues" evidence="1">
    <location>
        <begin position="639"/>
        <end position="648"/>
    </location>
</feature>
<dbReference type="SUPFAM" id="SSF55753">
    <property type="entry name" value="Actin depolymerizing proteins"/>
    <property type="match status" value="2"/>
</dbReference>
<dbReference type="GO" id="GO:0051014">
    <property type="term" value="P:actin filament severing"/>
    <property type="evidence" value="ECO:0007669"/>
    <property type="project" value="TreeGrafter"/>
</dbReference>
<dbReference type="GO" id="GO:0051015">
    <property type="term" value="F:actin filament binding"/>
    <property type="evidence" value="ECO:0007669"/>
    <property type="project" value="InterPro"/>
</dbReference>
<dbReference type="InterPro" id="IPR057226">
    <property type="entry name" value="DUF7904"/>
</dbReference>
<name>A0A8H3FFQ9_9LECA</name>
<evidence type="ECO:0000259" key="2">
    <source>
        <dbReference type="Pfam" id="PF13254"/>
    </source>
</evidence>
<feature type="compositionally biased region" description="Low complexity" evidence="1">
    <location>
        <begin position="164"/>
        <end position="179"/>
    </location>
</feature>
<feature type="compositionally biased region" description="Low complexity" evidence="1">
    <location>
        <begin position="1108"/>
        <end position="1119"/>
    </location>
</feature>
<evidence type="ECO:0000259" key="3">
    <source>
        <dbReference type="Pfam" id="PF25480"/>
    </source>
</evidence>
<organism evidence="4 5">
    <name type="scientific">Alectoria fallacina</name>
    <dbReference type="NCBI Taxonomy" id="1903189"/>
    <lineage>
        <taxon>Eukaryota</taxon>
        <taxon>Fungi</taxon>
        <taxon>Dikarya</taxon>
        <taxon>Ascomycota</taxon>
        <taxon>Pezizomycotina</taxon>
        <taxon>Lecanoromycetes</taxon>
        <taxon>OSLEUM clade</taxon>
        <taxon>Lecanoromycetidae</taxon>
        <taxon>Lecanorales</taxon>
        <taxon>Lecanorineae</taxon>
        <taxon>Parmeliaceae</taxon>
        <taxon>Alectoria</taxon>
    </lineage>
</organism>
<feature type="compositionally biased region" description="Basic and acidic residues" evidence="1">
    <location>
        <begin position="677"/>
        <end position="689"/>
    </location>
</feature>
<dbReference type="Pfam" id="PF13254">
    <property type="entry name" value="DUF4045"/>
    <property type="match status" value="1"/>
</dbReference>
<feature type="compositionally biased region" description="Polar residues" evidence="1">
    <location>
        <begin position="382"/>
        <end position="400"/>
    </location>
</feature>
<feature type="compositionally biased region" description="Polar residues" evidence="1">
    <location>
        <begin position="90"/>
        <end position="99"/>
    </location>
</feature>
<dbReference type="OrthoDB" id="6375767at2759"/>
<feature type="compositionally biased region" description="Polar residues" evidence="1">
    <location>
        <begin position="992"/>
        <end position="1018"/>
    </location>
</feature>
<feature type="region of interest" description="Disordered" evidence="1">
    <location>
        <begin position="822"/>
        <end position="1185"/>
    </location>
</feature>
<dbReference type="InterPro" id="IPR025118">
    <property type="entry name" value="DUF4045"/>
</dbReference>
<keyword evidence="5" id="KW-1185">Reference proteome</keyword>
<feature type="compositionally biased region" description="Polar residues" evidence="1">
    <location>
        <begin position="470"/>
        <end position="483"/>
    </location>
</feature>
<evidence type="ECO:0000313" key="4">
    <source>
        <dbReference type="EMBL" id="CAF9923746.1"/>
    </source>
</evidence>
<feature type="compositionally biased region" description="Low complexity" evidence="1">
    <location>
        <begin position="325"/>
        <end position="336"/>
    </location>
</feature>
<feature type="compositionally biased region" description="Basic and acidic residues" evidence="1">
    <location>
        <begin position="1081"/>
        <end position="1094"/>
    </location>
</feature>
<reference evidence="4" key="1">
    <citation type="submission" date="2021-03" db="EMBL/GenBank/DDBJ databases">
        <authorList>
            <person name="Tagirdzhanova G."/>
        </authorList>
    </citation>
    <scope>NUCLEOTIDE SEQUENCE</scope>
</reference>
<protein>
    <recommendedName>
        <fullName evidence="6">DUF4045 domain-containing protein</fullName>
    </recommendedName>
</protein>
<feature type="region of interest" description="Disordered" evidence="1">
    <location>
        <begin position="565"/>
        <end position="730"/>
    </location>
</feature>
<feature type="compositionally biased region" description="Polar residues" evidence="1">
    <location>
        <begin position="270"/>
        <end position="283"/>
    </location>
</feature>
<feature type="compositionally biased region" description="Basic and acidic residues" evidence="1">
    <location>
        <begin position="18"/>
        <end position="69"/>
    </location>
</feature>
<feature type="region of interest" description="Disordered" evidence="1">
    <location>
        <begin position="1"/>
        <end position="537"/>
    </location>
</feature>